<proteinExistence type="inferred from homology"/>
<dbReference type="PROSITE" id="PS51779">
    <property type="entry name" value="POTRA"/>
    <property type="match status" value="1"/>
</dbReference>
<accession>A0A3A1VG54</accession>
<protein>
    <recommendedName>
        <fullName evidence="8">Cell division protein DivIB</fullName>
    </recommendedName>
</protein>
<comment type="subcellular location">
    <subcellularLocation>
        <location evidence="8">Cell membrane</location>
        <topology evidence="8">Single-pass type II membrane protein</topology>
    </subcellularLocation>
    <subcellularLocation>
        <location evidence="1">Membrane</location>
    </subcellularLocation>
    <text evidence="8">Localizes to the division septum.</text>
</comment>
<evidence type="ECO:0000256" key="8">
    <source>
        <dbReference type="HAMAP-Rule" id="MF_00912"/>
    </source>
</evidence>
<gene>
    <name evidence="8" type="primary">divIB</name>
    <name evidence="11" type="ORF">D3P08_04030</name>
</gene>
<keyword evidence="2 8" id="KW-1003">Cell membrane</keyword>
<evidence type="ECO:0000256" key="3">
    <source>
        <dbReference type="ARBA" id="ARBA00022618"/>
    </source>
</evidence>
<evidence type="ECO:0000313" key="12">
    <source>
        <dbReference type="Proteomes" id="UP000266482"/>
    </source>
</evidence>
<keyword evidence="4 8" id="KW-0812">Transmembrane</keyword>
<keyword evidence="6 8" id="KW-0472">Membrane</keyword>
<dbReference type="GO" id="GO:0005886">
    <property type="term" value="C:plasma membrane"/>
    <property type="evidence" value="ECO:0007669"/>
    <property type="project" value="UniProtKB-SubCell"/>
</dbReference>
<comment type="caution">
    <text evidence="11">The sequence shown here is derived from an EMBL/GenBank/DDBJ whole genome shotgun (WGS) entry which is preliminary data.</text>
</comment>
<dbReference type="EMBL" id="QXQA01000002">
    <property type="protein sequence ID" value="RIX59331.1"/>
    <property type="molecule type" value="Genomic_DNA"/>
</dbReference>
<evidence type="ECO:0000313" key="11">
    <source>
        <dbReference type="EMBL" id="RIX59331.1"/>
    </source>
</evidence>
<evidence type="ECO:0000256" key="5">
    <source>
        <dbReference type="ARBA" id="ARBA00022989"/>
    </source>
</evidence>
<dbReference type="RefSeq" id="WP_119598162.1">
    <property type="nucleotide sequence ID" value="NZ_QXQA01000002.1"/>
</dbReference>
<keyword evidence="3 8" id="KW-0132">Cell division</keyword>
<evidence type="ECO:0000256" key="9">
    <source>
        <dbReference type="SAM" id="MobiDB-lite"/>
    </source>
</evidence>
<feature type="domain" description="POTRA" evidence="10">
    <location>
        <begin position="43"/>
        <end position="111"/>
    </location>
</feature>
<evidence type="ECO:0000256" key="6">
    <source>
        <dbReference type="ARBA" id="ARBA00023136"/>
    </source>
</evidence>
<evidence type="ECO:0000259" key="10">
    <source>
        <dbReference type="PROSITE" id="PS51779"/>
    </source>
</evidence>
<keyword evidence="7 8" id="KW-0131">Cell cycle</keyword>
<dbReference type="Gene3D" id="3.40.50.10960">
    <property type="match status" value="1"/>
</dbReference>
<keyword evidence="12" id="KW-1185">Reference proteome</keyword>
<evidence type="ECO:0000256" key="1">
    <source>
        <dbReference type="ARBA" id="ARBA00004370"/>
    </source>
</evidence>
<comment type="function">
    <text evidence="8">Cell division protein that may be involved in stabilizing or promoting the assembly of the division complex.</text>
</comment>
<dbReference type="HAMAP" id="MF_00912">
    <property type="entry name" value="DivIB"/>
    <property type="match status" value="1"/>
</dbReference>
<dbReference type="PANTHER" id="PTHR37820">
    <property type="entry name" value="CELL DIVISION PROTEIN DIVIB"/>
    <property type="match status" value="1"/>
</dbReference>
<dbReference type="Pfam" id="PF08478">
    <property type="entry name" value="POTRA_1"/>
    <property type="match status" value="1"/>
</dbReference>
<dbReference type="InterPro" id="IPR026580">
    <property type="entry name" value="DivIB"/>
</dbReference>
<dbReference type="AlphaFoldDB" id="A0A3A1VG54"/>
<dbReference type="OrthoDB" id="2677691at2"/>
<evidence type="ECO:0000256" key="4">
    <source>
        <dbReference type="ARBA" id="ARBA00022692"/>
    </source>
</evidence>
<comment type="similarity">
    <text evidence="8">Belongs to the FtsQ/DivIB family. DivIB subfamily.</text>
</comment>
<organism evidence="11 12">
    <name type="scientific">Paenibacillus nanensis</name>
    <dbReference type="NCBI Taxonomy" id="393251"/>
    <lineage>
        <taxon>Bacteria</taxon>
        <taxon>Bacillati</taxon>
        <taxon>Bacillota</taxon>
        <taxon>Bacilli</taxon>
        <taxon>Bacillales</taxon>
        <taxon>Paenibacillaceae</taxon>
        <taxon>Paenibacillus</taxon>
    </lineage>
</organism>
<dbReference type="Gene3D" id="3.10.20.310">
    <property type="entry name" value="membrane protein fhac"/>
    <property type="match status" value="1"/>
</dbReference>
<dbReference type="InterPro" id="IPR034746">
    <property type="entry name" value="POTRA"/>
</dbReference>
<evidence type="ECO:0000256" key="2">
    <source>
        <dbReference type="ARBA" id="ARBA00022475"/>
    </source>
</evidence>
<dbReference type="InterPro" id="IPR050487">
    <property type="entry name" value="FtsQ_DivIB"/>
</dbReference>
<name>A0A3A1VG54_9BACL</name>
<sequence length="262" mass="28492">MSAQMPVLKEPARKRRGNKKLLAVLFLLFAALLAVLFFNSSISKVSEFQVTGTHFTTTDQIMKASGIEIGDAFFQKASKDIAKNVETLPQVEDATVMKVFPGIIKIQVKEFPVVAFELSAEGELSALLSSGTSLPAELGGAELLDKPVLSGWSADDPVKIELTKQLALIPEKQLSDLSEISPIPSKAYPDRIRIFTRTHFEVITAVSVLPDKIDSLNAVIETQEPGKITMLLADTYVPFKTDEAEGTEGAENPDDAENVQSE</sequence>
<dbReference type="GO" id="GO:0032153">
    <property type="term" value="C:cell division site"/>
    <property type="evidence" value="ECO:0007669"/>
    <property type="project" value="UniProtKB-UniRule"/>
</dbReference>
<feature type="compositionally biased region" description="Acidic residues" evidence="9">
    <location>
        <begin position="244"/>
        <end position="262"/>
    </location>
</feature>
<dbReference type="InterPro" id="IPR013685">
    <property type="entry name" value="POTRA_FtsQ_type"/>
</dbReference>
<dbReference type="PANTHER" id="PTHR37820:SF1">
    <property type="entry name" value="CELL DIVISION PROTEIN FTSQ"/>
    <property type="match status" value="1"/>
</dbReference>
<evidence type="ECO:0000256" key="7">
    <source>
        <dbReference type="ARBA" id="ARBA00023306"/>
    </source>
</evidence>
<keyword evidence="5 8" id="KW-1133">Transmembrane helix</keyword>
<feature type="region of interest" description="Disordered" evidence="9">
    <location>
        <begin position="241"/>
        <end position="262"/>
    </location>
</feature>
<dbReference type="GO" id="GO:0043093">
    <property type="term" value="P:FtsZ-dependent cytokinesis"/>
    <property type="evidence" value="ECO:0007669"/>
    <property type="project" value="UniProtKB-UniRule"/>
</dbReference>
<reference evidence="11 12" key="1">
    <citation type="submission" date="2018-09" db="EMBL/GenBank/DDBJ databases">
        <title>Paenibacillus aracenensis nov. sp. isolated from a cave in southern Spain.</title>
        <authorList>
            <person name="Jurado V."/>
            <person name="Gutierrez-Patricio S."/>
            <person name="Gonzalez-Pimentel J.L."/>
            <person name="Miller A.Z."/>
            <person name="Laiz L."/>
            <person name="Saiz-Jimenez C."/>
        </authorList>
    </citation>
    <scope>NUCLEOTIDE SEQUENCE [LARGE SCALE GENOMIC DNA]</scope>
    <source>
        <strain evidence="11 12">DSM 22867</strain>
    </source>
</reference>
<dbReference type="Proteomes" id="UP000266482">
    <property type="component" value="Unassembled WGS sequence"/>
</dbReference>